<accession>A0A645HEM8</accession>
<comment type="caution">
    <text evidence="1">The sequence shown here is derived from an EMBL/GenBank/DDBJ whole genome shotgun (WGS) entry which is preliminary data.</text>
</comment>
<reference evidence="1" key="1">
    <citation type="submission" date="2019-08" db="EMBL/GenBank/DDBJ databases">
        <authorList>
            <person name="Kucharzyk K."/>
            <person name="Murdoch R.W."/>
            <person name="Higgins S."/>
            <person name="Loffler F."/>
        </authorList>
    </citation>
    <scope>NUCLEOTIDE SEQUENCE</scope>
</reference>
<evidence type="ECO:0000313" key="1">
    <source>
        <dbReference type="EMBL" id="MPN36589.1"/>
    </source>
</evidence>
<sequence length="143" mass="14849">MLPAKGGDGVIIANGGRWGGFSLYIKNGRLVYAANAHGHRTGHIVSTERLKPGAQKVVFEFTPDASARPTAEAAFGQPPAAVPGRGRLSVGGRTVGEGGISKIAYGPYETLDIGADLGTPVSADYTVPFAFAGNIDKVRVELR</sequence>
<proteinExistence type="predicted"/>
<dbReference type="AlphaFoldDB" id="A0A645HEM8"/>
<dbReference type="EMBL" id="VSSQ01090799">
    <property type="protein sequence ID" value="MPN36589.1"/>
    <property type="molecule type" value="Genomic_DNA"/>
</dbReference>
<protein>
    <recommendedName>
        <fullName evidence="2">Arylsulfatase</fullName>
    </recommendedName>
</protein>
<organism evidence="1">
    <name type="scientific">bioreactor metagenome</name>
    <dbReference type="NCBI Taxonomy" id="1076179"/>
    <lineage>
        <taxon>unclassified sequences</taxon>
        <taxon>metagenomes</taxon>
        <taxon>ecological metagenomes</taxon>
    </lineage>
</organism>
<gene>
    <name evidence="1" type="ORF">SDC9_184098</name>
</gene>
<name>A0A645HEM8_9ZZZZ</name>
<evidence type="ECO:0008006" key="2">
    <source>
        <dbReference type="Google" id="ProtNLM"/>
    </source>
</evidence>